<feature type="region of interest" description="Disordered" evidence="1">
    <location>
        <begin position="217"/>
        <end position="249"/>
    </location>
</feature>
<organism evidence="2 3">
    <name type="scientific">Arctia plantaginis</name>
    <name type="common">Wood tiger moth</name>
    <name type="synonym">Phalaena plantaginis</name>
    <dbReference type="NCBI Taxonomy" id="874455"/>
    <lineage>
        <taxon>Eukaryota</taxon>
        <taxon>Metazoa</taxon>
        <taxon>Ecdysozoa</taxon>
        <taxon>Arthropoda</taxon>
        <taxon>Hexapoda</taxon>
        <taxon>Insecta</taxon>
        <taxon>Pterygota</taxon>
        <taxon>Neoptera</taxon>
        <taxon>Endopterygota</taxon>
        <taxon>Lepidoptera</taxon>
        <taxon>Glossata</taxon>
        <taxon>Ditrysia</taxon>
        <taxon>Noctuoidea</taxon>
        <taxon>Erebidae</taxon>
        <taxon>Arctiinae</taxon>
        <taxon>Arctia</taxon>
    </lineage>
</organism>
<dbReference type="EMBL" id="CADEBD010000357">
    <property type="protein sequence ID" value="CAB3251369.1"/>
    <property type="molecule type" value="Genomic_DNA"/>
</dbReference>
<gene>
    <name evidence="2" type="ORF">APLA_LOCUS13603</name>
</gene>
<proteinExistence type="predicted"/>
<feature type="compositionally biased region" description="Polar residues" evidence="1">
    <location>
        <begin position="218"/>
        <end position="236"/>
    </location>
</feature>
<evidence type="ECO:0000256" key="1">
    <source>
        <dbReference type="SAM" id="MobiDB-lite"/>
    </source>
</evidence>
<evidence type="ECO:0000313" key="3">
    <source>
        <dbReference type="Proteomes" id="UP000494256"/>
    </source>
</evidence>
<reference evidence="2 3" key="1">
    <citation type="submission" date="2020-04" db="EMBL/GenBank/DDBJ databases">
        <authorList>
            <person name="Wallbank WR R."/>
            <person name="Pardo Diaz C."/>
            <person name="Kozak K."/>
            <person name="Martin S."/>
            <person name="Jiggins C."/>
            <person name="Moest M."/>
            <person name="Warren A I."/>
            <person name="Byers J.R.P. K."/>
            <person name="Montejo-Kovacevich G."/>
            <person name="Yen C E."/>
        </authorList>
    </citation>
    <scope>NUCLEOTIDE SEQUENCE [LARGE SCALE GENOMIC DNA]</scope>
</reference>
<comment type="caution">
    <text evidence="2">The sequence shown here is derived from an EMBL/GenBank/DDBJ whole genome shotgun (WGS) entry which is preliminary data.</text>
</comment>
<protein>
    <submittedName>
        <fullName evidence="2">Uncharacterized protein</fullName>
    </submittedName>
</protein>
<dbReference type="OrthoDB" id="274691at2759"/>
<feature type="region of interest" description="Disordered" evidence="1">
    <location>
        <begin position="111"/>
        <end position="135"/>
    </location>
</feature>
<feature type="compositionally biased region" description="Basic and acidic residues" evidence="1">
    <location>
        <begin position="237"/>
        <end position="249"/>
    </location>
</feature>
<sequence length="249" mass="28653">MLMGKTESFIEDSSRIKISVEQRTLLRKLQNFQEPKTEAKALTWNEMLADALVNKIKIFSSSKVDENDIIKEYNEASKTNKVLTNYFSEVLLLYKNCIYDKFRTTYEEPDYHYTDTTQEPDVNSYSTPSEDDSPKSEIEIIEPLYHGKLQEIDSTEHDAKVECPEGSIVDEKGNCIEGISKLLITIPNQCPSGYRPDRLGNCRKDQLMMIREEYELSSAKTTAQERVNSKVTSSSNRPKDDTASRHRRL</sequence>
<dbReference type="AlphaFoldDB" id="A0A8S1AZY6"/>
<name>A0A8S1AZY6_ARCPL</name>
<dbReference type="Proteomes" id="UP000494256">
    <property type="component" value="Unassembled WGS sequence"/>
</dbReference>
<accession>A0A8S1AZY6</accession>
<feature type="compositionally biased region" description="Polar residues" evidence="1">
    <location>
        <begin position="114"/>
        <end position="128"/>
    </location>
</feature>
<evidence type="ECO:0000313" key="2">
    <source>
        <dbReference type="EMBL" id="CAB3251369.1"/>
    </source>
</evidence>